<dbReference type="GO" id="GO:0005576">
    <property type="term" value="C:extracellular region"/>
    <property type="evidence" value="ECO:0007669"/>
    <property type="project" value="InterPro"/>
</dbReference>
<protein>
    <recommendedName>
        <fullName evidence="7">Hyaluronate lyase</fullName>
    </recommendedName>
</protein>
<dbReference type="GO" id="GO:0030246">
    <property type="term" value="F:carbohydrate binding"/>
    <property type="evidence" value="ECO:0007669"/>
    <property type="project" value="InterPro"/>
</dbReference>
<dbReference type="InterPro" id="IPR008929">
    <property type="entry name" value="Chondroitin_lyas"/>
</dbReference>
<feature type="active site" evidence="2">
    <location>
        <position position="245"/>
    </location>
</feature>
<dbReference type="GO" id="GO:0005975">
    <property type="term" value="P:carbohydrate metabolic process"/>
    <property type="evidence" value="ECO:0007669"/>
    <property type="project" value="InterPro"/>
</dbReference>
<comment type="similarity">
    <text evidence="1">Belongs to the polysaccharide lyase 8 family.</text>
</comment>
<comment type="caution">
    <text evidence="5">The sequence shown here is derived from an EMBL/GenBank/DDBJ whole genome shotgun (WGS) entry which is preliminary data.</text>
</comment>
<dbReference type="PANTHER" id="PTHR38481">
    <property type="entry name" value="HYALURONATE LYASE"/>
    <property type="match status" value="1"/>
</dbReference>
<dbReference type="InterPro" id="IPR014718">
    <property type="entry name" value="GH-type_carb-bd"/>
</dbReference>
<dbReference type="Pfam" id="PF02278">
    <property type="entry name" value="Lyase_8"/>
    <property type="match status" value="1"/>
</dbReference>
<dbReference type="InterPro" id="IPR003159">
    <property type="entry name" value="Lyase_8_central_dom"/>
</dbReference>
<dbReference type="SUPFAM" id="SSF48230">
    <property type="entry name" value="Chondroitin AC/alginate lyase"/>
    <property type="match status" value="1"/>
</dbReference>
<feature type="domain" description="Polysaccharide lyase 8 N-terminal alpha-helical" evidence="4">
    <location>
        <begin position="28"/>
        <end position="339"/>
    </location>
</feature>
<organism evidence="5 6">
    <name type="scientific">Fusobacterium mortiferum</name>
    <dbReference type="NCBI Taxonomy" id="850"/>
    <lineage>
        <taxon>Bacteria</taxon>
        <taxon>Fusobacteriati</taxon>
        <taxon>Fusobacteriota</taxon>
        <taxon>Fusobacteriia</taxon>
        <taxon>Fusobacteriales</taxon>
        <taxon>Fusobacteriaceae</taxon>
        <taxon>Fusobacterium</taxon>
    </lineage>
</organism>
<proteinExistence type="inferred from homology"/>
<dbReference type="Proteomes" id="UP000284676">
    <property type="component" value="Unassembled WGS sequence"/>
</dbReference>
<evidence type="ECO:0000313" key="5">
    <source>
        <dbReference type="EMBL" id="RHF74170.1"/>
    </source>
</evidence>
<name>A0A414Q052_FUSMR</name>
<feature type="domain" description="Polysaccharide lyase family 8 central" evidence="3">
    <location>
        <begin position="383"/>
        <end position="619"/>
    </location>
</feature>
<dbReference type="Gene3D" id="1.50.10.100">
    <property type="entry name" value="Chondroitin AC/alginate lyase"/>
    <property type="match status" value="1"/>
</dbReference>
<gene>
    <name evidence="5" type="ORF">DW663_01515</name>
</gene>
<dbReference type="SUPFAM" id="SSF74650">
    <property type="entry name" value="Galactose mutarotase-like"/>
    <property type="match status" value="1"/>
</dbReference>
<reference evidence="5 6" key="1">
    <citation type="submission" date="2018-08" db="EMBL/GenBank/DDBJ databases">
        <title>A genome reference for cultivated species of the human gut microbiota.</title>
        <authorList>
            <person name="Zou Y."/>
            <person name="Xue W."/>
            <person name="Luo G."/>
        </authorList>
    </citation>
    <scope>NUCLEOTIDE SEQUENCE [LARGE SCALE GENOMIC DNA]</scope>
    <source>
        <strain evidence="5 6">AM25-1</strain>
    </source>
</reference>
<evidence type="ECO:0000256" key="1">
    <source>
        <dbReference type="ARBA" id="ARBA00006699"/>
    </source>
</evidence>
<feature type="active site" evidence="2">
    <location>
        <position position="236"/>
    </location>
</feature>
<dbReference type="GO" id="GO:0016837">
    <property type="term" value="F:carbon-oxygen lyase activity, acting on polysaccharides"/>
    <property type="evidence" value="ECO:0007669"/>
    <property type="project" value="UniProtKB-ARBA"/>
</dbReference>
<dbReference type="InterPro" id="IPR011013">
    <property type="entry name" value="Gal_mutarotase_sf_dom"/>
</dbReference>
<evidence type="ECO:0000259" key="3">
    <source>
        <dbReference type="Pfam" id="PF02278"/>
    </source>
</evidence>
<feature type="active site" evidence="2">
    <location>
        <position position="299"/>
    </location>
</feature>
<dbReference type="PANTHER" id="PTHR38481:SF1">
    <property type="entry name" value="HYALURONATE LYASE"/>
    <property type="match status" value="1"/>
</dbReference>
<dbReference type="EMBL" id="QRHL01000002">
    <property type="protein sequence ID" value="RHF74170.1"/>
    <property type="molecule type" value="Genomic_DNA"/>
</dbReference>
<evidence type="ECO:0000313" key="6">
    <source>
        <dbReference type="Proteomes" id="UP000284676"/>
    </source>
</evidence>
<sequence length="662" mass="78445">MEESMSEYCLMIDKRKKYLIGEGEVTKEILEELDRNGRKIVEKLEEILEKDGYLEYRDNIVVIKELYGDILSLAKVYKTEGTIYYNDERILELIKNSLILFEKEYYNIECREHTNWWQWEIGIPLILNNIFSLLYKELPREIILKNLKTSRYFQPDARYSGNNPVAIHPSGNPLRLSSGGNRTDTVKISFFRGMILGDEEEIKKSLEALEDVWKYKDDDIDGENDGFYRDGSFIQHGSIPYAGGYGEVLLTGLGEIFYNIKDTKFSKYIKGLENLYEIIFNSFEPFFYNGRFTDMLSGRGITRENNSDKVIGHRILNDILLISGAFVGEQREKIENFVKREVEKYGGERYLAEEKNPFMYQLLKELLEEEKKVEYRNSIKVTNRMNRVMKREEEFAVGIAMHSYNVGNYETMNGENLRGWYTGDGAYYLYDKDIDGYDEYWKNVDMYFIPGTTEIKGNMEGVDAQRNSETKFIETRKVGGVSLDSTGIAIMDFLNWNEKLKSRKIWFFLQGKTVFIEDKIESDREIYTTLFNKKYLKLPKIFLDGNINEEELIEKSVKEIVIEEWKLKFFREERVKVEIEERGKYYFVKIWKEYERKEKGIIWELINLKSKVIDEILKLKIEEEFYQLETDKYMYKILWNKNDVCTIENKAEHRSGKMTIEN</sequence>
<evidence type="ECO:0000259" key="4">
    <source>
        <dbReference type="Pfam" id="PF08124"/>
    </source>
</evidence>
<dbReference type="AlphaFoldDB" id="A0A414Q052"/>
<accession>A0A414Q052</accession>
<dbReference type="InterPro" id="IPR012970">
    <property type="entry name" value="Lyase_8_alpha_N"/>
</dbReference>
<dbReference type="InterPro" id="IPR038970">
    <property type="entry name" value="Lyase_8"/>
</dbReference>
<dbReference type="Pfam" id="PF08124">
    <property type="entry name" value="Lyase_8_N"/>
    <property type="match status" value="1"/>
</dbReference>
<evidence type="ECO:0008006" key="7">
    <source>
        <dbReference type="Google" id="ProtNLM"/>
    </source>
</evidence>
<evidence type="ECO:0000256" key="2">
    <source>
        <dbReference type="PIRSR" id="PIRSR638970-1"/>
    </source>
</evidence>
<dbReference type="Gene3D" id="2.70.98.10">
    <property type="match status" value="1"/>
</dbReference>